<dbReference type="Gene3D" id="3.60.60.10">
    <property type="entry name" value="Penicillin V Acylase, Chain A"/>
    <property type="match status" value="1"/>
</dbReference>
<dbReference type="InterPro" id="IPR029132">
    <property type="entry name" value="CBAH/NAAA_C"/>
</dbReference>
<evidence type="ECO:0000313" key="5">
    <source>
        <dbReference type="Proteomes" id="UP000322699"/>
    </source>
</evidence>
<comment type="caution">
    <text evidence="4">The sequence shown here is derived from an EMBL/GenBank/DDBJ whole genome shotgun (WGS) entry which is preliminary data.</text>
</comment>
<dbReference type="AlphaFoldDB" id="A0A5B1CM29"/>
<dbReference type="OrthoDB" id="8617387at2"/>
<evidence type="ECO:0000256" key="1">
    <source>
        <dbReference type="ARBA" id="ARBA00006625"/>
    </source>
</evidence>
<evidence type="ECO:0000256" key="2">
    <source>
        <dbReference type="ARBA" id="ARBA00022801"/>
    </source>
</evidence>
<dbReference type="EMBL" id="VRLW01000001">
    <property type="protein sequence ID" value="KAA1260600.1"/>
    <property type="molecule type" value="Genomic_DNA"/>
</dbReference>
<dbReference type="PANTHER" id="PTHR35527:SF2">
    <property type="entry name" value="HYDROLASE"/>
    <property type="match status" value="1"/>
</dbReference>
<evidence type="ECO:0000313" key="4">
    <source>
        <dbReference type="EMBL" id="KAA1260600.1"/>
    </source>
</evidence>
<dbReference type="InterPro" id="IPR029055">
    <property type="entry name" value="Ntn_hydrolases_N"/>
</dbReference>
<comment type="similarity">
    <text evidence="1">Belongs to the peptidase C59 family.</text>
</comment>
<name>A0A5B1CM29_9BACT</name>
<reference evidence="4 5" key="1">
    <citation type="submission" date="2019-08" db="EMBL/GenBank/DDBJ databases">
        <title>Deep-cultivation of Planctomycetes and their phenomic and genomic characterization uncovers novel biology.</title>
        <authorList>
            <person name="Wiegand S."/>
            <person name="Jogler M."/>
            <person name="Boedeker C."/>
            <person name="Pinto D."/>
            <person name="Vollmers J."/>
            <person name="Rivas-Marin E."/>
            <person name="Kohn T."/>
            <person name="Peeters S.H."/>
            <person name="Heuer A."/>
            <person name="Rast P."/>
            <person name="Oberbeckmann S."/>
            <person name="Bunk B."/>
            <person name="Jeske O."/>
            <person name="Meyerdierks A."/>
            <person name="Storesund J.E."/>
            <person name="Kallscheuer N."/>
            <person name="Luecker S."/>
            <person name="Lage O.M."/>
            <person name="Pohl T."/>
            <person name="Merkel B.J."/>
            <person name="Hornburger P."/>
            <person name="Mueller R.-W."/>
            <person name="Bruemmer F."/>
            <person name="Labrenz M."/>
            <person name="Spormann A.M."/>
            <person name="Op Den Camp H."/>
            <person name="Overmann J."/>
            <person name="Amann R."/>
            <person name="Jetten M.S.M."/>
            <person name="Mascher T."/>
            <person name="Medema M.H."/>
            <person name="Devos D.P."/>
            <person name="Kaster A.-K."/>
            <person name="Ovreas L."/>
            <person name="Rohde M."/>
            <person name="Galperin M.Y."/>
            <person name="Jogler C."/>
        </authorList>
    </citation>
    <scope>NUCLEOTIDE SEQUENCE [LARGE SCALE GENOMIC DNA]</scope>
    <source>
        <strain evidence="4 5">LF1</strain>
    </source>
</reference>
<dbReference type="Proteomes" id="UP000322699">
    <property type="component" value="Unassembled WGS sequence"/>
</dbReference>
<evidence type="ECO:0000259" key="3">
    <source>
        <dbReference type="Pfam" id="PF02275"/>
    </source>
</evidence>
<dbReference type="PANTHER" id="PTHR35527">
    <property type="entry name" value="CHOLOYLGLYCINE HYDROLASE"/>
    <property type="match status" value="1"/>
</dbReference>
<dbReference type="SUPFAM" id="SSF56235">
    <property type="entry name" value="N-terminal nucleophile aminohydrolases (Ntn hydrolases)"/>
    <property type="match status" value="1"/>
</dbReference>
<gene>
    <name evidence="4" type="ORF">LF1_31400</name>
</gene>
<dbReference type="Pfam" id="PF02275">
    <property type="entry name" value="CBAH"/>
    <property type="match status" value="1"/>
</dbReference>
<keyword evidence="5" id="KW-1185">Reference proteome</keyword>
<dbReference type="GO" id="GO:0016787">
    <property type="term" value="F:hydrolase activity"/>
    <property type="evidence" value="ECO:0007669"/>
    <property type="project" value="UniProtKB-KW"/>
</dbReference>
<organism evidence="4 5">
    <name type="scientific">Rubripirellula obstinata</name>
    <dbReference type="NCBI Taxonomy" id="406547"/>
    <lineage>
        <taxon>Bacteria</taxon>
        <taxon>Pseudomonadati</taxon>
        <taxon>Planctomycetota</taxon>
        <taxon>Planctomycetia</taxon>
        <taxon>Pirellulales</taxon>
        <taxon>Pirellulaceae</taxon>
        <taxon>Rubripirellula</taxon>
    </lineage>
</organism>
<feature type="domain" description="Choloylglycine hydrolase/NAAA C-terminal" evidence="3">
    <location>
        <begin position="67"/>
        <end position="215"/>
    </location>
</feature>
<accession>A0A5B1CM29</accession>
<keyword evidence="2 4" id="KW-0378">Hydrolase</keyword>
<dbReference type="InterPro" id="IPR052193">
    <property type="entry name" value="Peptidase_C59"/>
</dbReference>
<proteinExistence type="inferred from homology"/>
<protein>
    <submittedName>
        <fullName evidence="4">Linear amide C-N hydrolase, choloylglycine hydrolase family</fullName>
    </submittedName>
</protein>
<sequence>MRRPEQAASAQFRQSNTLPCNCRNCAEAACSGVLVASSLHKNFAMKSKLLIACILLLALITKPTNACTVVRFQIGDDFLVARNHDWMFGEGLIVVQPRGLTKKGISTVRPAKWTSRFGSVSFTQFGRGIPFAGMNEAGLTVDLLQLNTAGFPTARTLDRDSVNVIQWVQYQLDNSADTEEVIRSLDTVYPVPLIPAIERVHFFVTDASGGVAIVEFIGGKPVIRRGPKPIHCALANTDIQTSAKQYSAGDATRYGRAARSIANVQASGALTDASEKAFAVLDNVSQAEFTQWSLLYQPKQRRLTFHTAANPQQRWIDLSDFDLDEGSPTLAIDVHAPHQGNLRDHFRPITPEDNARIVNHAFDNYLPPGIGRMAVKQLILNYSTSVKASTR</sequence>